<accession>E2N6Z5</accession>
<dbReference type="EMBL" id="ACCH01000002">
    <property type="protein sequence ID" value="EEF92331.1"/>
    <property type="molecule type" value="Genomic_DNA"/>
</dbReference>
<dbReference type="AlphaFoldDB" id="E2N6Z5"/>
<dbReference type="Proteomes" id="UP000003711">
    <property type="component" value="Unassembled WGS sequence"/>
</dbReference>
<name>E2N6Z5_9BACE</name>
<evidence type="ECO:0000313" key="2">
    <source>
        <dbReference type="Proteomes" id="UP000003711"/>
    </source>
</evidence>
<reference evidence="1 2" key="2">
    <citation type="submission" date="2009-01" db="EMBL/GenBank/DDBJ databases">
        <title>Draft genome sequence of Bacteroides cellulosilyticus (DSM 14838).</title>
        <authorList>
            <person name="Sudarsanam P."/>
            <person name="Ley R."/>
            <person name="Guruge J."/>
            <person name="Turnbaugh P.J."/>
            <person name="Mahowald M."/>
            <person name="Liep D."/>
            <person name="Gordon J."/>
        </authorList>
    </citation>
    <scope>NUCLEOTIDE SEQUENCE [LARGE SCALE GENOMIC DNA]</scope>
    <source>
        <strain evidence="1 2">DSM 14838</strain>
    </source>
</reference>
<evidence type="ECO:0008006" key="3">
    <source>
        <dbReference type="Google" id="ProtNLM"/>
    </source>
</evidence>
<evidence type="ECO:0000313" key="1">
    <source>
        <dbReference type="EMBL" id="EEF92331.1"/>
    </source>
</evidence>
<organism evidence="1 2">
    <name type="scientific">Bacteroides cellulosilyticus DSM 14838</name>
    <dbReference type="NCBI Taxonomy" id="537012"/>
    <lineage>
        <taxon>Bacteria</taxon>
        <taxon>Pseudomonadati</taxon>
        <taxon>Bacteroidota</taxon>
        <taxon>Bacteroidia</taxon>
        <taxon>Bacteroidales</taxon>
        <taxon>Bacteroidaceae</taxon>
        <taxon>Bacteroides</taxon>
    </lineage>
</organism>
<reference evidence="1 2" key="1">
    <citation type="submission" date="2008-12" db="EMBL/GenBank/DDBJ databases">
        <authorList>
            <person name="Fulton L."/>
            <person name="Clifton S."/>
            <person name="Fulton B."/>
            <person name="Xu J."/>
            <person name="Minx P."/>
            <person name="Pepin K.H."/>
            <person name="Johnson M."/>
            <person name="Bhonagiri V."/>
            <person name="Nash W.E."/>
            <person name="Mardis E.R."/>
            <person name="Wilson R.K."/>
        </authorList>
    </citation>
    <scope>NUCLEOTIDE SEQUENCE [LARGE SCALE GENOMIC DNA]</scope>
    <source>
        <strain evidence="1 2">DSM 14838</strain>
    </source>
</reference>
<gene>
    <name evidence="1" type="ORF">BACCELL_00037</name>
</gene>
<sequence length="110" mass="12559">MNNLPVDSFFFDIEQREDIQRMAALGYSPKEIAIYLGVDVDSFVKDAYIEGTTINGIIRQGILVSRANPEMKLHEQAEGGNIIAIQQLEKVNRRRTFEIIVEQIDEDECN</sequence>
<protein>
    <recommendedName>
        <fullName evidence="3">Helix-turn-helix domain containing protein</fullName>
    </recommendedName>
</protein>
<dbReference type="RefSeq" id="WP_007209437.1">
    <property type="nucleotide sequence ID" value="NZ_EQ973486.1"/>
</dbReference>
<dbReference type="HOGENOM" id="CLU_2165827_0_0_10"/>
<comment type="caution">
    <text evidence="1">The sequence shown here is derived from an EMBL/GenBank/DDBJ whole genome shotgun (WGS) entry which is preliminary data.</text>
</comment>
<proteinExistence type="predicted"/>